<keyword evidence="1" id="KW-1133">Transmembrane helix</keyword>
<accession>A0A9E9P284</accession>
<proteinExistence type="predicted"/>
<dbReference type="InterPro" id="IPR048136">
    <property type="entry name" value="STM3941-like"/>
</dbReference>
<dbReference type="Proteomes" id="UP001156215">
    <property type="component" value="Chromosome"/>
</dbReference>
<keyword evidence="1" id="KW-0472">Membrane</keyword>
<reference evidence="2" key="1">
    <citation type="journal article" date="2022" name="Front. Microbiol.">
        <title>New perspectives on an old grouping: The genomic and phenotypic variability of Oxalobacter formigenes and the implications for calcium oxalate stone prevention.</title>
        <authorList>
            <person name="Chmiel J.A."/>
            <person name="Carr C."/>
            <person name="Stuivenberg G.A."/>
            <person name="Venema R."/>
            <person name="Chanyi R.M."/>
            <person name="Al K.F."/>
            <person name="Giguere D."/>
            <person name="Say H."/>
            <person name="Akouris P.P."/>
            <person name="Dominguez Romero S.A."/>
            <person name="Kwong A."/>
            <person name="Tai V."/>
            <person name="Koval S.F."/>
            <person name="Razvi H."/>
            <person name="Bjazevic J."/>
            <person name="Burton J.P."/>
        </authorList>
    </citation>
    <scope>NUCLEOTIDE SEQUENCE</scope>
    <source>
        <strain evidence="2">WoOx3</strain>
    </source>
</reference>
<feature type="transmembrane region" description="Helical" evidence="1">
    <location>
        <begin position="16"/>
        <end position="34"/>
    </location>
</feature>
<organism evidence="2 3">
    <name type="scientific">Oxalobacter vibrioformis</name>
    <dbReference type="NCBI Taxonomy" id="933080"/>
    <lineage>
        <taxon>Bacteria</taxon>
        <taxon>Pseudomonadati</taxon>
        <taxon>Pseudomonadota</taxon>
        <taxon>Betaproteobacteria</taxon>
        <taxon>Burkholderiales</taxon>
        <taxon>Oxalobacteraceae</taxon>
        <taxon>Oxalobacter</taxon>
    </lineage>
</organism>
<dbReference type="KEGG" id="ovb:NB640_10300"/>
<sequence>MDELVVRQKSSKQIKLVVYAIILVAASVFCVLQPGKTSGIIRIIGIAGGVFFSLCLVLLLVQLAHPRVLMVINASGISGDFSGALSTGLIPWQSVAGFGVTAMIGQRFISVDVNDVDAFLATLPAWKEKAVRANMALGHPLFSFPMQTADHTVDEVLEAMGRFYAAARAGFGG</sequence>
<dbReference type="AlphaFoldDB" id="A0A9E9P284"/>
<name>A0A9E9P284_9BURK</name>
<evidence type="ECO:0000313" key="2">
    <source>
        <dbReference type="EMBL" id="WAW09614.1"/>
    </source>
</evidence>
<evidence type="ECO:0000256" key="1">
    <source>
        <dbReference type="SAM" id="Phobius"/>
    </source>
</evidence>
<gene>
    <name evidence="2" type="ORF">NB640_10300</name>
</gene>
<dbReference type="RefSeq" id="WP_269308616.1">
    <property type="nucleotide sequence ID" value="NZ_CP098242.1"/>
</dbReference>
<keyword evidence="3" id="KW-1185">Reference proteome</keyword>
<evidence type="ECO:0000313" key="3">
    <source>
        <dbReference type="Proteomes" id="UP001156215"/>
    </source>
</evidence>
<feature type="transmembrane region" description="Helical" evidence="1">
    <location>
        <begin position="40"/>
        <end position="61"/>
    </location>
</feature>
<dbReference type="EMBL" id="CP098242">
    <property type="protein sequence ID" value="WAW09614.1"/>
    <property type="molecule type" value="Genomic_DNA"/>
</dbReference>
<protein>
    <submittedName>
        <fullName evidence="2">Uncharacterized protein</fullName>
    </submittedName>
</protein>
<keyword evidence="1" id="KW-0812">Transmembrane</keyword>
<dbReference type="NCBIfam" id="NF041635">
    <property type="entry name" value="STM3941_fam"/>
    <property type="match status" value="1"/>
</dbReference>